<reference evidence="1" key="1">
    <citation type="submission" date="2023-03" db="EMBL/GenBank/DDBJ databases">
        <title>Massive genome expansion in bonnet fungi (Mycena s.s.) driven by repeated elements and novel gene families across ecological guilds.</title>
        <authorList>
            <consortium name="Lawrence Berkeley National Laboratory"/>
            <person name="Harder C.B."/>
            <person name="Miyauchi S."/>
            <person name="Viragh M."/>
            <person name="Kuo A."/>
            <person name="Thoen E."/>
            <person name="Andreopoulos B."/>
            <person name="Lu D."/>
            <person name="Skrede I."/>
            <person name="Drula E."/>
            <person name="Henrissat B."/>
            <person name="Morin E."/>
            <person name="Kohler A."/>
            <person name="Barry K."/>
            <person name="LaButti K."/>
            <person name="Morin E."/>
            <person name="Salamov A."/>
            <person name="Lipzen A."/>
            <person name="Mereny Z."/>
            <person name="Hegedus B."/>
            <person name="Baldrian P."/>
            <person name="Stursova M."/>
            <person name="Weitz H."/>
            <person name="Taylor A."/>
            <person name="Grigoriev I.V."/>
            <person name="Nagy L.G."/>
            <person name="Martin F."/>
            <person name="Kauserud H."/>
        </authorList>
    </citation>
    <scope>NUCLEOTIDE SEQUENCE</scope>
    <source>
        <strain evidence="1">CBHHK067</strain>
    </source>
</reference>
<comment type="caution">
    <text evidence="1">The sequence shown here is derived from an EMBL/GenBank/DDBJ whole genome shotgun (WGS) entry which is preliminary data.</text>
</comment>
<keyword evidence="2" id="KW-1185">Reference proteome</keyword>
<protein>
    <submittedName>
        <fullName evidence="1">Uncharacterized protein</fullName>
    </submittedName>
</protein>
<sequence>YMARIDFHLIHGCEITSDSKDIHVNQLTKVQVRFIRHMLSLHNRSMITPLFTETGITPIRVQRFQIILTHLMHYACAALDSPPELSARGKRFWAKNLITAASRPPFPCPELVLDASTSIEDVQDYAKTLQSSINSADKLYLLHRRLELQKDKPPTQINLIMCHYLTMVKTQKHREALTSILLSIHQLAIEILCSVNHAYQPMPQANRLCRFCKKEVETPEHVLLKCTSLYALVDLQRSFLEKLLSKCPELQ</sequence>
<dbReference type="EMBL" id="JARKIE010000243">
    <property type="protein sequence ID" value="KAJ7662335.1"/>
    <property type="molecule type" value="Genomic_DNA"/>
</dbReference>
<evidence type="ECO:0000313" key="2">
    <source>
        <dbReference type="Proteomes" id="UP001221757"/>
    </source>
</evidence>
<gene>
    <name evidence="1" type="ORF">B0H17DRAFT_953262</name>
</gene>
<dbReference type="Proteomes" id="UP001221757">
    <property type="component" value="Unassembled WGS sequence"/>
</dbReference>
<organism evidence="1 2">
    <name type="scientific">Mycena rosella</name>
    <name type="common">Pink bonnet</name>
    <name type="synonym">Agaricus rosellus</name>
    <dbReference type="NCBI Taxonomy" id="1033263"/>
    <lineage>
        <taxon>Eukaryota</taxon>
        <taxon>Fungi</taxon>
        <taxon>Dikarya</taxon>
        <taxon>Basidiomycota</taxon>
        <taxon>Agaricomycotina</taxon>
        <taxon>Agaricomycetes</taxon>
        <taxon>Agaricomycetidae</taxon>
        <taxon>Agaricales</taxon>
        <taxon>Marasmiineae</taxon>
        <taxon>Mycenaceae</taxon>
        <taxon>Mycena</taxon>
    </lineage>
</organism>
<evidence type="ECO:0000313" key="1">
    <source>
        <dbReference type="EMBL" id="KAJ7662335.1"/>
    </source>
</evidence>
<feature type="non-terminal residue" evidence="1">
    <location>
        <position position="251"/>
    </location>
</feature>
<name>A0AAD7CTA9_MYCRO</name>
<proteinExistence type="predicted"/>
<dbReference type="AlphaFoldDB" id="A0AAD7CTA9"/>
<accession>A0AAD7CTA9</accession>